<feature type="region of interest" description="Disordered" evidence="1">
    <location>
        <begin position="747"/>
        <end position="789"/>
    </location>
</feature>
<feature type="region of interest" description="Disordered" evidence="1">
    <location>
        <begin position="1111"/>
        <end position="1168"/>
    </location>
</feature>
<accession>A0A9W6BQD8</accession>
<keyword evidence="3" id="KW-1185">Reference proteome</keyword>
<dbReference type="Proteomes" id="UP001165080">
    <property type="component" value="Unassembled WGS sequence"/>
</dbReference>
<proteinExistence type="predicted"/>
<protein>
    <submittedName>
        <fullName evidence="2">Uncharacterized protein</fullName>
    </submittedName>
</protein>
<feature type="compositionally biased region" description="Gly residues" evidence="1">
    <location>
        <begin position="768"/>
        <end position="785"/>
    </location>
</feature>
<dbReference type="AlphaFoldDB" id="A0A9W6BQD8"/>
<sequence length="1185" mass="118527">MYAMPGHLGSALEGSAQPADSIQAFCRHLGELCDVLSAPYDAEALARAASDQELQGTNCNLLLHNALYHWLGERLELSLSHEGNPDETARRARESALAKVQDQDMLSEFVQAVVSTCTITDHNTTQAPPERGKKSLFFDLQGPIDLLGPEEVDSLLSELTTSDSPVAALETLSSDVHLLEDLCFGPTWPQLCDALGRLVCLPAAATAQFQQTQVPAAPLPLPLPRQQQLLLTVLQELASSVAASSPPHAAELLDALAPHLTALVLRMALRPPPGGGGGGSAAAAAPDLLAAAAALDAFAVGLMRVAHRLLAGLAAEFHMLPPGCAAVAARAVCDVVRAGLARGAPAPSAPTAAPPPSADDPLVVDLSALDLLVLLDPELRWWQRLCAATHATQPVADAAAATHLAAALEAALQAWAAAAVVGSSGHSSHGGALAGGVGGGTAAGGRSPTHLLACTALLGGFVRANSLALLGCAPRGDGDVDGGRDGPAASAPKLHLQARPVAAAAAAASQQQRLRLQRMLGHLLSCFCMASDKPWLFRVNGGVAKAAAACAANAGGGGSGGHGGSVFLLLSADVLSSAAALGKLSLLAPAGASGAGAGNTSGVGGGGGGVLTPLLQAMLRAAALTAGAANGATASASEVEAWLRAAARVLGAAAEHAATASETTTTATGAAQRDPSAAQPAAADAMCALLRHIAGRVRGCAAAASAAPAWALPVVRGAAPLAAASPAVSGALRDLYDTLHAVLSARQPRRAESLSLSSSPTRNASVAGGAGRNGGGGNGDGGGSAQSGAKPRGMSLIDILDSGGALAAEQESREARSASATEPDAVLDDLELLAAEAVMSYCLTDFDAAAADATSAGPPPAVLLQLPAALRRPLLLECAARLLCEDYDDAGGWMPPGGVGGAGSGARGGVAGGLGVQRTAAKRRVARRAGALARCCLAGQQALVAAGFARRVLDDVAAVLRSGEYESPYLEPLPYADPLAGLAAILAGVLCWPGLLRLPEPQEQERRSAGEAGPLRNGGGEAAAAAAAVGGLGAVLEQRHREEVLALLQELVTWLDPRGAEGGGLPPADAAAVSLRAFAALVASDPAAGAALDRDTNIRWYLQSLCGTLPPEEAEEEAAGDRRERRAEGPRGNGAAAGRAAISPGAGGEGDAPQPPAPPPQSDMLLDMAWSVLQATTRTTAAGSV</sequence>
<dbReference type="EMBL" id="BRXU01000015">
    <property type="protein sequence ID" value="GLC56389.1"/>
    <property type="molecule type" value="Genomic_DNA"/>
</dbReference>
<reference evidence="2 3" key="1">
    <citation type="journal article" date="2023" name="Commun. Biol.">
        <title>Reorganization of the ancestral sex-determining regions during the evolution of trioecy in Pleodorina starrii.</title>
        <authorList>
            <person name="Takahashi K."/>
            <person name="Suzuki S."/>
            <person name="Kawai-Toyooka H."/>
            <person name="Yamamoto K."/>
            <person name="Hamaji T."/>
            <person name="Ootsuki R."/>
            <person name="Yamaguchi H."/>
            <person name="Kawachi M."/>
            <person name="Higashiyama T."/>
            <person name="Nozaki H."/>
        </authorList>
    </citation>
    <scope>NUCLEOTIDE SEQUENCE [LARGE SCALE GENOMIC DNA]</scope>
    <source>
        <strain evidence="2 3">NIES-4479</strain>
    </source>
</reference>
<feature type="compositionally biased region" description="Low complexity" evidence="1">
    <location>
        <begin position="1133"/>
        <end position="1144"/>
    </location>
</feature>
<evidence type="ECO:0000313" key="2">
    <source>
        <dbReference type="EMBL" id="GLC56389.1"/>
    </source>
</evidence>
<gene>
    <name evidence="2" type="primary">PLESTMB000206</name>
    <name evidence="2" type="ORF">PLESTB_001099600</name>
</gene>
<name>A0A9W6BQD8_9CHLO</name>
<evidence type="ECO:0000256" key="1">
    <source>
        <dbReference type="SAM" id="MobiDB-lite"/>
    </source>
</evidence>
<comment type="caution">
    <text evidence="2">The sequence shown here is derived from an EMBL/GenBank/DDBJ whole genome shotgun (WGS) entry which is preliminary data.</text>
</comment>
<organism evidence="2 3">
    <name type="scientific">Pleodorina starrii</name>
    <dbReference type="NCBI Taxonomy" id="330485"/>
    <lineage>
        <taxon>Eukaryota</taxon>
        <taxon>Viridiplantae</taxon>
        <taxon>Chlorophyta</taxon>
        <taxon>core chlorophytes</taxon>
        <taxon>Chlorophyceae</taxon>
        <taxon>CS clade</taxon>
        <taxon>Chlamydomonadales</taxon>
        <taxon>Volvocaceae</taxon>
        <taxon>Pleodorina</taxon>
    </lineage>
</organism>
<evidence type="ECO:0000313" key="3">
    <source>
        <dbReference type="Proteomes" id="UP001165080"/>
    </source>
</evidence>
<feature type="compositionally biased region" description="Basic and acidic residues" evidence="1">
    <location>
        <begin position="1119"/>
        <end position="1129"/>
    </location>
</feature>